<protein>
    <recommendedName>
        <fullName evidence="1">PurM-like C-terminal domain-containing protein</fullName>
    </recommendedName>
</protein>
<dbReference type="SUPFAM" id="SSF56042">
    <property type="entry name" value="PurM C-terminal domain-like"/>
    <property type="match status" value="1"/>
</dbReference>
<dbReference type="EMBL" id="BSUK01000001">
    <property type="protein sequence ID" value="GMA24493.1"/>
    <property type="molecule type" value="Genomic_DNA"/>
</dbReference>
<feature type="domain" description="PurM-like C-terminal" evidence="1">
    <location>
        <begin position="15"/>
        <end position="59"/>
    </location>
</feature>
<comment type="caution">
    <text evidence="2">The sequence shown here is derived from an EMBL/GenBank/DDBJ whole genome shotgun (WGS) entry which is preliminary data.</text>
</comment>
<dbReference type="InterPro" id="IPR010918">
    <property type="entry name" value="PurM-like_C_dom"/>
</dbReference>
<evidence type="ECO:0000313" key="3">
    <source>
        <dbReference type="Proteomes" id="UP001157091"/>
    </source>
</evidence>
<keyword evidence="3" id="KW-1185">Reference proteome</keyword>
<dbReference type="Proteomes" id="UP001157091">
    <property type="component" value="Unassembled WGS sequence"/>
</dbReference>
<dbReference type="Pfam" id="PF02769">
    <property type="entry name" value="AIRS_C"/>
    <property type="match status" value="1"/>
</dbReference>
<evidence type="ECO:0000259" key="1">
    <source>
        <dbReference type="Pfam" id="PF02769"/>
    </source>
</evidence>
<reference evidence="3" key="1">
    <citation type="journal article" date="2019" name="Int. J. Syst. Evol. Microbiol.">
        <title>The Global Catalogue of Microorganisms (GCM) 10K type strain sequencing project: providing services to taxonomists for standard genome sequencing and annotation.</title>
        <authorList>
            <consortium name="The Broad Institute Genomics Platform"/>
            <consortium name="The Broad Institute Genome Sequencing Center for Infectious Disease"/>
            <person name="Wu L."/>
            <person name="Ma J."/>
        </authorList>
    </citation>
    <scope>NUCLEOTIDE SEQUENCE [LARGE SCALE GENOMIC DNA]</scope>
    <source>
        <strain evidence="3">NBRC 106348</strain>
    </source>
</reference>
<dbReference type="InterPro" id="IPR036676">
    <property type="entry name" value="PurM-like_C_sf"/>
</dbReference>
<organism evidence="2 3">
    <name type="scientific">Luteimicrobium album</name>
    <dbReference type="NCBI Taxonomy" id="1054550"/>
    <lineage>
        <taxon>Bacteria</taxon>
        <taxon>Bacillati</taxon>
        <taxon>Actinomycetota</taxon>
        <taxon>Actinomycetes</taxon>
        <taxon>Micrococcales</taxon>
        <taxon>Luteimicrobium</taxon>
    </lineage>
</organism>
<sequence length="87" mass="9130">MFRTVRDLGKVPQRDLENTLNLGVGMVAIVGAEGVDAALARCEALGLPAWVLGTVEQHDPSTTIGEDLVTGTKGVHAGAVRMIGSYR</sequence>
<name>A0ABQ6I166_9MICO</name>
<evidence type="ECO:0000313" key="2">
    <source>
        <dbReference type="EMBL" id="GMA24493.1"/>
    </source>
</evidence>
<proteinExistence type="predicted"/>
<dbReference type="Gene3D" id="3.90.650.10">
    <property type="entry name" value="PurM-like C-terminal domain"/>
    <property type="match status" value="1"/>
</dbReference>
<accession>A0ABQ6I166</accession>
<gene>
    <name evidence="2" type="ORF">GCM10025864_22520</name>
</gene>